<evidence type="ECO:0000256" key="3">
    <source>
        <dbReference type="ARBA" id="ARBA00022448"/>
    </source>
</evidence>
<gene>
    <name evidence="9" type="ORF">BN948_04207</name>
</gene>
<evidence type="ECO:0000256" key="8">
    <source>
        <dbReference type="RuleBase" id="RU363041"/>
    </source>
</evidence>
<protein>
    <recommendedName>
        <fullName evidence="8">Probable membrane transporter protein</fullName>
    </recommendedName>
</protein>
<keyword evidence="3" id="KW-0813">Transport</keyword>
<evidence type="ECO:0000256" key="4">
    <source>
        <dbReference type="ARBA" id="ARBA00022475"/>
    </source>
</evidence>
<keyword evidence="10" id="KW-1185">Reference proteome</keyword>
<feature type="transmembrane region" description="Helical" evidence="8">
    <location>
        <begin position="165"/>
        <end position="187"/>
    </location>
</feature>
<feature type="transmembrane region" description="Helical" evidence="8">
    <location>
        <begin position="227"/>
        <end position="245"/>
    </location>
</feature>
<proteinExistence type="inferred from homology"/>
<evidence type="ECO:0000256" key="5">
    <source>
        <dbReference type="ARBA" id="ARBA00022692"/>
    </source>
</evidence>
<name>A0A1L1PS69_HYDIT</name>
<feature type="transmembrane region" description="Helical" evidence="8">
    <location>
        <begin position="99"/>
        <end position="121"/>
    </location>
</feature>
<feature type="transmembrane region" description="Helical" evidence="8">
    <location>
        <begin position="194"/>
        <end position="215"/>
    </location>
</feature>
<evidence type="ECO:0000313" key="9">
    <source>
        <dbReference type="EMBL" id="CDN89767.1"/>
    </source>
</evidence>
<evidence type="ECO:0000256" key="7">
    <source>
        <dbReference type="ARBA" id="ARBA00023136"/>
    </source>
</evidence>
<keyword evidence="5 8" id="KW-0812">Transmembrane</keyword>
<comment type="similarity">
    <text evidence="2 8">Belongs to the 4-toluene sulfonate uptake permease (TSUP) (TC 2.A.102) family.</text>
</comment>
<keyword evidence="7 8" id="KW-0472">Membrane</keyword>
<dbReference type="PANTHER" id="PTHR30269:SF32">
    <property type="entry name" value="MEMBRANE TRANSPORTER PROTEIN-RELATED"/>
    <property type="match status" value="1"/>
</dbReference>
<dbReference type="InterPro" id="IPR052017">
    <property type="entry name" value="TSUP"/>
</dbReference>
<feature type="transmembrane region" description="Helical" evidence="8">
    <location>
        <begin position="31"/>
        <end position="54"/>
    </location>
</feature>
<reference evidence="10" key="1">
    <citation type="submission" date="2014-02" db="EMBL/GenBank/DDBJ databases">
        <authorList>
            <person name="Gan H."/>
        </authorList>
    </citation>
    <scope>NUCLEOTIDE SEQUENCE [LARGE SCALE GENOMIC DNA]</scope>
    <source>
        <strain evidence="10">S1</strain>
    </source>
</reference>
<keyword evidence="4 8" id="KW-1003">Cell membrane</keyword>
<dbReference type="Pfam" id="PF01925">
    <property type="entry name" value="TauE"/>
    <property type="match status" value="1"/>
</dbReference>
<accession>A0A1L1PS69</accession>
<evidence type="ECO:0000256" key="2">
    <source>
        <dbReference type="ARBA" id="ARBA00009142"/>
    </source>
</evidence>
<dbReference type="PANTHER" id="PTHR30269">
    <property type="entry name" value="TRANSMEMBRANE PROTEIN YFCA"/>
    <property type="match status" value="1"/>
</dbReference>
<sequence>MELQQWWVVATVFVVAGTVKGVTGLGLPTVAIAGLSMVLPLAQAAALLVLPSLLTNVWQYLRCGVARAVWRRTRGLCLGIVAGAWLSPLPDVATAGPWAQALTGGLLALYGLAGLFGLWLPAPGRHDTWIGPAMGLATGALTVASGVFVMPSVPYLQSLNLNKETLIGALGLTFTVCTVCLWISLGAGGVRTEALAASAGMLVPALIGLGLGAFARQRLSEAAFKRGFQIAISALGLYMVLRALFPMGAT</sequence>
<evidence type="ECO:0000256" key="6">
    <source>
        <dbReference type="ARBA" id="ARBA00022989"/>
    </source>
</evidence>
<organism evidence="9 10">
    <name type="scientific">Hydrogenophaga intermedia</name>
    <dbReference type="NCBI Taxonomy" id="65786"/>
    <lineage>
        <taxon>Bacteria</taxon>
        <taxon>Pseudomonadati</taxon>
        <taxon>Pseudomonadota</taxon>
        <taxon>Betaproteobacteria</taxon>
        <taxon>Burkholderiales</taxon>
        <taxon>Comamonadaceae</taxon>
        <taxon>Hydrogenophaga</taxon>
    </lineage>
</organism>
<dbReference type="InterPro" id="IPR002781">
    <property type="entry name" value="TM_pro_TauE-like"/>
</dbReference>
<keyword evidence="6 8" id="KW-1133">Transmembrane helix</keyword>
<dbReference type="Proteomes" id="UP000028878">
    <property type="component" value="Unassembled WGS sequence"/>
</dbReference>
<feature type="transmembrane region" description="Helical" evidence="8">
    <location>
        <begin position="133"/>
        <end position="153"/>
    </location>
</feature>
<evidence type="ECO:0000256" key="1">
    <source>
        <dbReference type="ARBA" id="ARBA00004651"/>
    </source>
</evidence>
<evidence type="ECO:0000313" key="10">
    <source>
        <dbReference type="Proteomes" id="UP000028878"/>
    </source>
</evidence>
<reference evidence="10" key="2">
    <citation type="submission" date="2014-11" db="EMBL/GenBank/DDBJ databases">
        <title>Draft genome sequence of Hydrogenophaga intermedia S1.</title>
        <authorList>
            <person name="Gan H.M."/>
            <person name="Chew T.H."/>
            <person name="Stolz A."/>
        </authorList>
    </citation>
    <scope>NUCLEOTIDE SEQUENCE [LARGE SCALE GENOMIC DNA]</scope>
    <source>
        <strain evidence="10">S1</strain>
    </source>
</reference>
<comment type="subcellular location">
    <subcellularLocation>
        <location evidence="1 8">Cell membrane</location>
        <topology evidence="1 8">Multi-pass membrane protein</topology>
    </subcellularLocation>
</comment>
<dbReference type="RefSeq" id="WP_009519030.1">
    <property type="nucleotide sequence ID" value="NZ_CCAE010000052.1"/>
</dbReference>
<dbReference type="AlphaFoldDB" id="A0A1L1PS69"/>
<dbReference type="EMBL" id="CCAE010000052">
    <property type="protein sequence ID" value="CDN89767.1"/>
    <property type="molecule type" value="Genomic_DNA"/>
</dbReference>
<dbReference type="GO" id="GO:0005886">
    <property type="term" value="C:plasma membrane"/>
    <property type="evidence" value="ECO:0007669"/>
    <property type="project" value="UniProtKB-SubCell"/>
</dbReference>
<feature type="transmembrane region" description="Helical" evidence="8">
    <location>
        <begin position="75"/>
        <end position="93"/>
    </location>
</feature>